<dbReference type="AlphaFoldDB" id="A0A125KIY9"/>
<dbReference type="GO" id="GO:0016874">
    <property type="term" value="F:ligase activity"/>
    <property type="evidence" value="ECO:0007669"/>
    <property type="project" value="UniProtKB-KW"/>
</dbReference>
<name>A0A125KIY9_9BURK</name>
<evidence type="ECO:0000256" key="6">
    <source>
        <dbReference type="ARBA" id="ARBA00022833"/>
    </source>
</evidence>
<evidence type="ECO:0000256" key="7">
    <source>
        <dbReference type="ARBA" id="ARBA00022840"/>
    </source>
</evidence>
<dbReference type="EMBL" id="LPHB01000039">
    <property type="protein sequence ID" value="KWA63016.1"/>
    <property type="molecule type" value="Genomic_DNA"/>
</dbReference>
<evidence type="ECO:0000313" key="12">
    <source>
        <dbReference type="Proteomes" id="UP000068603"/>
    </source>
</evidence>
<evidence type="ECO:0000256" key="4">
    <source>
        <dbReference type="ARBA" id="ARBA00022741"/>
    </source>
</evidence>
<evidence type="ECO:0000313" key="11">
    <source>
        <dbReference type="EMBL" id="KWA63016.1"/>
    </source>
</evidence>
<reference evidence="11 12" key="1">
    <citation type="submission" date="2015-11" db="EMBL/GenBank/DDBJ databases">
        <title>Expanding the genomic diversity of Burkholderia species for the development of highly accurate diagnostics.</title>
        <authorList>
            <person name="Sahl J."/>
            <person name="Keim P."/>
            <person name="Wagner D."/>
        </authorList>
    </citation>
    <scope>NUCLEOTIDE SEQUENCE [LARGE SCALE GENOMIC DNA]</scope>
    <source>
        <strain evidence="11 12">MSMB1960WGS</strain>
    </source>
</reference>
<keyword evidence="2" id="KW-0436">Ligase</keyword>
<keyword evidence="4" id="KW-0547">Nucleotide-binding</keyword>
<dbReference type="GO" id="GO:0005524">
    <property type="term" value="F:ATP binding"/>
    <property type="evidence" value="ECO:0007669"/>
    <property type="project" value="UniProtKB-KW"/>
</dbReference>
<dbReference type="PANTHER" id="PTHR42914">
    <property type="entry name" value="7-CYANO-7-DEAZAGUANINE SYNTHASE"/>
    <property type="match status" value="1"/>
</dbReference>
<keyword evidence="6" id="KW-0862">Zinc</keyword>
<dbReference type="Pfam" id="PF06508">
    <property type="entry name" value="QueC"/>
    <property type="match status" value="1"/>
</dbReference>
<evidence type="ECO:0000256" key="3">
    <source>
        <dbReference type="ARBA" id="ARBA00022723"/>
    </source>
</evidence>
<evidence type="ECO:0000256" key="2">
    <source>
        <dbReference type="ARBA" id="ARBA00022598"/>
    </source>
</evidence>
<evidence type="ECO:0000256" key="10">
    <source>
        <dbReference type="ARBA" id="ARBA00047890"/>
    </source>
</evidence>
<dbReference type="InterPro" id="IPR018317">
    <property type="entry name" value="QueC"/>
</dbReference>
<dbReference type="GO" id="GO:0008616">
    <property type="term" value="P:tRNA queuosine(34) biosynthetic process"/>
    <property type="evidence" value="ECO:0007669"/>
    <property type="project" value="UniProtKB-KW"/>
</dbReference>
<dbReference type="InterPro" id="IPR014729">
    <property type="entry name" value="Rossmann-like_a/b/a_fold"/>
</dbReference>
<dbReference type="Gene3D" id="3.40.50.620">
    <property type="entry name" value="HUPs"/>
    <property type="match status" value="1"/>
</dbReference>
<evidence type="ECO:0000256" key="9">
    <source>
        <dbReference type="ARBA" id="ARBA00039149"/>
    </source>
</evidence>
<comment type="caution">
    <text evidence="11">The sequence shown here is derived from an EMBL/GenBank/DDBJ whole genome shotgun (WGS) entry which is preliminary data.</text>
</comment>
<comment type="pathway">
    <text evidence="1">Purine metabolism; 7-cyano-7-deazaguanine biosynthesis.</text>
</comment>
<keyword evidence="5" id="KW-0671">Queuosine biosynthesis</keyword>
<evidence type="ECO:0000256" key="8">
    <source>
        <dbReference type="ARBA" id="ARBA00037993"/>
    </source>
</evidence>
<proteinExistence type="inferred from homology"/>
<dbReference type="GO" id="GO:0046872">
    <property type="term" value="F:metal ion binding"/>
    <property type="evidence" value="ECO:0007669"/>
    <property type="project" value="UniProtKB-KW"/>
</dbReference>
<dbReference type="SUPFAM" id="SSF52402">
    <property type="entry name" value="Adenine nucleotide alpha hydrolases-like"/>
    <property type="match status" value="1"/>
</dbReference>
<keyword evidence="3" id="KW-0479">Metal-binding</keyword>
<sequence length="206" mass="22685">MKRALLLASGGLDSTTVGYQLAATGADVVPIFFDYGQHCVDVEWSRVNEVLPADMRRPERFDISDIFRGSQSRLIREADLWTEEVKDDDLYIPYRTMLFFAAAAARAQTIGILDVYTGFINSNHAKEIDCTAAFMNSLDGLTSSIGPVRFHSPFRYSSKVDVARAATELGVPIGRTYSCQASAQFPCGACPNCVERLNALKEAKLV</sequence>
<protein>
    <recommendedName>
        <fullName evidence="9">7-cyano-7-deazaguanine synthase</fullName>
        <ecNumber evidence="9">6.3.4.20</ecNumber>
    </recommendedName>
</protein>
<dbReference type="Proteomes" id="UP000068603">
    <property type="component" value="Unassembled WGS sequence"/>
</dbReference>
<gene>
    <name evidence="11" type="ORF">WT44_13430</name>
</gene>
<evidence type="ECO:0000256" key="5">
    <source>
        <dbReference type="ARBA" id="ARBA00022785"/>
    </source>
</evidence>
<dbReference type="EC" id="6.3.4.20" evidence="9"/>
<keyword evidence="7" id="KW-0067">ATP-binding</keyword>
<comment type="similarity">
    <text evidence="8">Belongs to the QueC family.</text>
</comment>
<accession>A0A125KIY9</accession>
<evidence type="ECO:0000256" key="1">
    <source>
        <dbReference type="ARBA" id="ARBA00005061"/>
    </source>
</evidence>
<organism evidence="11">
    <name type="scientific">Burkholderia stagnalis</name>
    <dbReference type="NCBI Taxonomy" id="1503054"/>
    <lineage>
        <taxon>Bacteria</taxon>
        <taxon>Pseudomonadati</taxon>
        <taxon>Pseudomonadota</taxon>
        <taxon>Betaproteobacteria</taxon>
        <taxon>Burkholderiales</taxon>
        <taxon>Burkholderiaceae</taxon>
        <taxon>Burkholderia</taxon>
        <taxon>Burkholderia cepacia complex</taxon>
    </lineage>
</organism>
<comment type="catalytic activity">
    <reaction evidence="10">
        <text>7-carboxy-7-carbaguanine + NH4(+) + 2 ATP = 7-cyano-7-carbaguanine + 2 AMP + 2 diphosphate + 2 H(+)</text>
        <dbReference type="Rhea" id="RHEA:27982"/>
        <dbReference type="ChEBI" id="CHEBI:15378"/>
        <dbReference type="ChEBI" id="CHEBI:28938"/>
        <dbReference type="ChEBI" id="CHEBI:30616"/>
        <dbReference type="ChEBI" id="CHEBI:33019"/>
        <dbReference type="ChEBI" id="CHEBI:45075"/>
        <dbReference type="ChEBI" id="CHEBI:61036"/>
        <dbReference type="ChEBI" id="CHEBI:456215"/>
        <dbReference type="EC" id="6.3.4.20"/>
    </reaction>
</comment>
<dbReference type="PANTHER" id="PTHR42914:SF1">
    <property type="entry name" value="7-CYANO-7-DEAZAGUANINE SYNTHASE"/>
    <property type="match status" value="1"/>
</dbReference>
<dbReference type="RefSeq" id="WP_060149952.1">
    <property type="nucleotide sequence ID" value="NZ_LPGD01000090.1"/>
</dbReference>